<keyword evidence="1 2" id="KW-0677">Repeat</keyword>
<evidence type="ECO:0000256" key="1">
    <source>
        <dbReference type="ARBA" id="ARBA00022737"/>
    </source>
</evidence>
<dbReference type="SUPFAM" id="SSF47473">
    <property type="entry name" value="EF-hand"/>
    <property type="match status" value="1"/>
</dbReference>
<dbReference type="InterPro" id="IPR011992">
    <property type="entry name" value="EF-hand-dom_pair"/>
</dbReference>
<evidence type="ECO:0000256" key="2">
    <source>
        <dbReference type="RuleBase" id="RU369080"/>
    </source>
</evidence>
<proteinExistence type="evidence at transcript level"/>
<keyword evidence="2" id="KW-0106">Calcium</keyword>
<dbReference type="GO" id="GO:0019722">
    <property type="term" value="P:calcium-mediated signaling"/>
    <property type="evidence" value="ECO:0007669"/>
    <property type="project" value="UniProtKB-UniRule"/>
</dbReference>
<dbReference type="GO" id="GO:0016020">
    <property type="term" value="C:membrane"/>
    <property type="evidence" value="ECO:0007669"/>
    <property type="project" value="UniProtKB-SubCell"/>
</dbReference>
<dbReference type="GO" id="GO:0019900">
    <property type="term" value="F:kinase binding"/>
    <property type="evidence" value="ECO:0007669"/>
    <property type="project" value="UniProtKB-UniRule"/>
</dbReference>
<reference evidence="3" key="1">
    <citation type="submission" date="2012-05" db="EMBL/GenBank/DDBJ databases">
        <authorList>
            <person name="Krishnakumar V."/>
            <person name="Cheung F."/>
            <person name="Xiao Y."/>
            <person name="Chan A."/>
            <person name="Moskal W.A."/>
            <person name="Town C.D."/>
        </authorList>
    </citation>
    <scope>NUCLEOTIDE SEQUENCE</scope>
</reference>
<accession>I3S0X6</accession>
<organism evidence="3">
    <name type="scientific">Lotus japonicus</name>
    <name type="common">Lotus corniculatus var. japonicus</name>
    <dbReference type="NCBI Taxonomy" id="34305"/>
    <lineage>
        <taxon>Eukaryota</taxon>
        <taxon>Viridiplantae</taxon>
        <taxon>Streptophyta</taxon>
        <taxon>Embryophyta</taxon>
        <taxon>Tracheophyta</taxon>
        <taxon>Spermatophyta</taxon>
        <taxon>Magnoliopsida</taxon>
        <taxon>eudicotyledons</taxon>
        <taxon>Gunneridae</taxon>
        <taxon>Pentapetalae</taxon>
        <taxon>rosids</taxon>
        <taxon>fabids</taxon>
        <taxon>Fabales</taxon>
        <taxon>Fabaceae</taxon>
        <taxon>Papilionoideae</taxon>
        <taxon>50 kb inversion clade</taxon>
        <taxon>NPAAA clade</taxon>
        <taxon>Hologalegina</taxon>
        <taxon>robinioid clade</taxon>
        <taxon>Loteae</taxon>
        <taxon>Lotus</taxon>
    </lineage>
</organism>
<sequence>MSFPLNQKKISCHVKINLRKFRFACLSYNDNDMDLPDDSLSLTSSLTIGEALCAVCIPLIGIVEALFFGLAGCFDFHRGTNKVSNNNNNKISCSFHDFLTLAKNSPFTVNEIEALYELFKKLSSSIIDDGLIHKEELTLALLKTSTGKNLFLDRVF</sequence>
<comment type="subunit">
    <text evidence="2">Homodimer. Interacts with CIPK.</text>
</comment>
<comment type="function">
    <text evidence="2">Acts as a calcium sensor. CBL proteins interact with CIPK serine-threonine protein kinases. Binding of a CBL protein to the regulatory NAF domain of a CIPK protein lead to the activation of the kinase in a calcium-dependent manner.</text>
</comment>
<dbReference type="PANTHER" id="PTHR23056">
    <property type="entry name" value="CALCINEURIN B"/>
    <property type="match status" value="1"/>
</dbReference>
<evidence type="ECO:0000313" key="3">
    <source>
        <dbReference type="EMBL" id="AFK33918.1"/>
    </source>
</evidence>
<keyword evidence="2" id="KW-0472">Membrane</keyword>
<dbReference type="InterPro" id="IPR045198">
    <property type="entry name" value="CNBL1-10"/>
</dbReference>
<dbReference type="Gene3D" id="1.10.238.10">
    <property type="entry name" value="EF-hand"/>
    <property type="match status" value="1"/>
</dbReference>
<dbReference type="AlphaFoldDB" id="I3S0X6"/>
<dbReference type="GO" id="GO:0005509">
    <property type="term" value="F:calcium ion binding"/>
    <property type="evidence" value="ECO:0007669"/>
    <property type="project" value="UniProtKB-UniRule"/>
</dbReference>
<comment type="similarity">
    <text evidence="2">Belongs to the calcineurin regulatory subunit family.</text>
</comment>
<comment type="subcellular location">
    <subcellularLocation>
        <location evidence="2">Membrane</location>
    </subcellularLocation>
</comment>
<dbReference type="EMBL" id="BT134123">
    <property type="protein sequence ID" value="AFK33918.1"/>
    <property type="molecule type" value="mRNA"/>
</dbReference>
<keyword evidence="2" id="KW-0479">Metal-binding</keyword>
<dbReference type="PANTHER" id="PTHR23056:SF98">
    <property type="entry name" value="CALCINEURIN B-LIKE PROTEIN"/>
    <property type="match status" value="1"/>
</dbReference>
<name>I3S0X6_LOTJA</name>
<protein>
    <recommendedName>
        <fullName evidence="2">Calcineurin B-like protein</fullName>
    </recommendedName>
</protein>